<evidence type="ECO:0008006" key="4">
    <source>
        <dbReference type="Google" id="ProtNLM"/>
    </source>
</evidence>
<name>A0A8H3DME1_9AGAM</name>
<sequence length="320" mass="34440">MSINPTPYPLTTYPSSPLWQLTPVSSNSSLGWAPSCTASDCIPTASWSTGTVNSTITYMYYALGHTIFGKVDGDMKLQLIRNGKEEAINPSGDILFTTPGDAAKSDDDLHQNLTIKVIEASNGARLTVNKAFINGSSFVTDPFPSDRWTLASNDGALKYTGFVQQQATTGLPSPTTYVSSAVGDKVFMQYNGSAFTIYGPCGPSNGLMRVIIDGKEDTTNTTKPFQSDDCLLYQSPGMSSNNLHTLEIDNVDGRTLAINHIEFFRILINGNSSGATMTGAKIVGIVIGVIVGVAALIILYSTRSRKSRQKINNSWKIFCS</sequence>
<dbReference type="Gene3D" id="2.60.120.260">
    <property type="entry name" value="Galactose-binding domain-like"/>
    <property type="match status" value="1"/>
</dbReference>
<keyword evidence="1" id="KW-0812">Transmembrane</keyword>
<dbReference type="AlphaFoldDB" id="A0A8H3DME1"/>
<organism evidence="2 3">
    <name type="scientific">Rhizoctonia solani</name>
    <dbReference type="NCBI Taxonomy" id="456999"/>
    <lineage>
        <taxon>Eukaryota</taxon>
        <taxon>Fungi</taxon>
        <taxon>Dikarya</taxon>
        <taxon>Basidiomycota</taxon>
        <taxon>Agaricomycotina</taxon>
        <taxon>Agaricomycetes</taxon>
        <taxon>Cantharellales</taxon>
        <taxon>Ceratobasidiaceae</taxon>
        <taxon>Rhizoctonia</taxon>
    </lineage>
</organism>
<proteinExistence type="predicted"/>
<evidence type="ECO:0000313" key="2">
    <source>
        <dbReference type="EMBL" id="CAE6534437.1"/>
    </source>
</evidence>
<feature type="transmembrane region" description="Helical" evidence="1">
    <location>
        <begin position="282"/>
        <end position="300"/>
    </location>
</feature>
<accession>A0A8H3DME1</accession>
<dbReference type="EMBL" id="CAJMWT010008597">
    <property type="protein sequence ID" value="CAE6534437.1"/>
    <property type="molecule type" value="Genomic_DNA"/>
</dbReference>
<reference evidence="2" key="1">
    <citation type="submission" date="2021-01" db="EMBL/GenBank/DDBJ databases">
        <authorList>
            <person name="Kaushik A."/>
        </authorList>
    </citation>
    <scope>NUCLEOTIDE SEQUENCE</scope>
    <source>
        <strain evidence="2">AG2-2IIIB</strain>
    </source>
</reference>
<keyword evidence="1" id="KW-1133">Transmembrane helix</keyword>
<evidence type="ECO:0000313" key="3">
    <source>
        <dbReference type="Proteomes" id="UP000663843"/>
    </source>
</evidence>
<keyword evidence="1" id="KW-0472">Membrane</keyword>
<gene>
    <name evidence="2" type="ORF">RDB_LOCUS183690</name>
</gene>
<dbReference type="Proteomes" id="UP000663843">
    <property type="component" value="Unassembled WGS sequence"/>
</dbReference>
<protein>
    <recommendedName>
        <fullName evidence="4">Transmembrane protein</fullName>
    </recommendedName>
</protein>
<comment type="caution">
    <text evidence="2">The sequence shown here is derived from an EMBL/GenBank/DDBJ whole genome shotgun (WGS) entry which is preliminary data.</text>
</comment>
<evidence type="ECO:0000256" key="1">
    <source>
        <dbReference type="SAM" id="Phobius"/>
    </source>
</evidence>